<comment type="caution">
    <text evidence="5">The sequence shown here is derived from an EMBL/GenBank/DDBJ whole genome shotgun (WGS) entry which is preliminary data.</text>
</comment>
<reference evidence="5" key="1">
    <citation type="journal article" date="2014" name="Int. J. Syst. Evol. Microbiol.">
        <title>Complete genome sequence of Corynebacterium casei LMG S-19264T (=DSM 44701T), isolated from a smear-ripened cheese.</title>
        <authorList>
            <consortium name="US DOE Joint Genome Institute (JGI-PGF)"/>
            <person name="Walter F."/>
            <person name="Albersmeier A."/>
            <person name="Kalinowski J."/>
            <person name="Ruckert C."/>
        </authorList>
    </citation>
    <scope>NUCLEOTIDE SEQUENCE</scope>
    <source>
        <strain evidence="5">CGMCC 4.7201</strain>
    </source>
</reference>
<dbReference type="SUPFAM" id="SSF48452">
    <property type="entry name" value="TPR-like"/>
    <property type="match status" value="1"/>
</dbReference>
<dbReference type="GO" id="GO:0005737">
    <property type="term" value="C:cytoplasm"/>
    <property type="evidence" value="ECO:0007669"/>
    <property type="project" value="TreeGrafter"/>
</dbReference>
<keyword evidence="1" id="KW-0547">Nucleotide-binding</keyword>
<dbReference type="EMBL" id="BMMS01000051">
    <property type="protein sequence ID" value="GGP00011.1"/>
    <property type="molecule type" value="Genomic_DNA"/>
</dbReference>
<dbReference type="InterPro" id="IPR041664">
    <property type="entry name" value="AAA_16"/>
</dbReference>
<dbReference type="SUPFAM" id="SSF46894">
    <property type="entry name" value="C-terminal effector domain of the bipartite response regulators"/>
    <property type="match status" value="1"/>
</dbReference>
<dbReference type="SMART" id="SM00421">
    <property type="entry name" value="HTH_LUXR"/>
    <property type="match status" value="1"/>
</dbReference>
<dbReference type="PANTHER" id="PTHR16305">
    <property type="entry name" value="TESTICULAR SOLUBLE ADENYLYL CYCLASE"/>
    <property type="match status" value="1"/>
</dbReference>
<reference evidence="5" key="2">
    <citation type="submission" date="2020-09" db="EMBL/GenBank/DDBJ databases">
        <authorList>
            <person name="Sun Q."/>
            <person name="Zhou Y."/>
        </authorList>
    </citation>
    <scope>NUCLEOTIDE SEQUENCE</scope>
    <source>
        <strain evidence="5">CGMCC 4.7201</strain>
    </source>
</reference>
<dbReference type="GO" id="GO:0006355">
    <property type="term" value="P:regulation of DNA-templated transcription"/>
    <property type="evidence" value="ECO:0007669"/>
    <property type="project" value="InterPro"/>
</dbReference>
<feature type="region of interest" description="Disordered" evidence="3">
    <location>
        <begin position="91"/>
        <end position="119"/>
    </location>
</feature>
<dbReference type="InterPro" id="IPR000792">
    <property type="entry name" value="Tscrpt_reg_LuxR_C"/>
</dbReference>
<dbReference type="Pfam" id="PF00196">
    <property type="entry name" value="GerE"/>
    <property type="match status" value="1"/>
</dbReference>
<dbReference type="InterPro" id="IPR011990">
    <property type="entry name" value="TPR-like_helical_dom_sf"/>
</dbReference>
<dbReference type="RefSeq" id="WP_189135647.1">
    <property type="nucleotide sequence ID" value="NZ_BMMS01000051.1"/>
</dbReference>
<dbReference type="Gene3D" id="1.25.40.10">
    <property type="entry name" value="Tetratricopeptide repeat domain"/>
    <property type="match status" value="1"/>
</dbReference>
<organism evidence="5 6">
    <name type="scientific">Wenjunlia tyrosinilytica</name>
    <dbReference type="NCBI Taxonomy" id="1544741"/>
    <lineage>
        <taxon>Bacteria</taxon>
        <taxon>Bacillati</taxon>
        <taxon>Actinomycetota</taxon>
        <taxon>Actinomycetes</taxon>
        <taxon>Kitasatosporales</taxon>
        <taxon>Streptomycetaceae</taxon>
        <taxon>Wenjunlia</taxon>
    </lineage>
</organism>
<evidence type="ECO:0000259" key="4">
    <source>
        <dbReference type="PROSITE" id="PS50043"/>
    </source>
</evidence>
<dbReference type="InterPro" id="IPR027417">
    <property type="entry name" value="P-loop_NTPase"/>
</dbReference>
<feature type="region of interest" description="Disordered" evidence="3">
    <location>
        <begin position="928"/>
        <end position="959"/>
    </location>
</feature>
<proteinExistence type="predicted"/>
<dbReference type="PROSITE" id="PS00622">
    <property type="entry name" value="HTH_LUXR_1"/>
    <property type="match status" value="1"/>
</dbReference>
<evidence type="ECO:0000256" key="1">
    <source>
        <dbReference type="ARBA" id="ARBA00022741"/>
    </source>
</evidence>
<dbReference type="InterPro" id="IPR036388">
    <property type="entry name" value="WH-like_DNA-bd_sf"/>
</dbReference>
<dbReference type="AlphaFoldDB" id="A0A917ZZD4"/>
<keyword evidence="2" id="KW-0067">ATP-binding</keyword>
<dbReference type="PROSITE" id="PS50043">
    <property type="entry name" value="HTH_LUXR_2"/>
    <property type="match status" value="1"/>
</dbReference>
<gene>
    <name evidence="5" type="ORF">GCM10012280_67770</name>
</gene>
<evidence type="ECO:0000256" key="2">
    <source>
        <dbReference type="ARBA" id="ARBA00022840"/>
    </source>
</evidence>
<dbReference type="GO" id="GO:0003677">
    <property type="term" value="F:DNA binding"/>
    <property type="evidence" value="ECO:0007669"/>
    <property type="project" value="InterPro"/>
</dbReference>
<feature type="domain" description="HTH luxR-type" evidence="4">
    <location>
        <begin position="871"/>
        <end position="936"/>
    </location>
</feature>
<sequence length="959" mass="100918">MNHPGFLERARETAAIDDLLTDAAAGAGRVLLVSGVVGSGKTAVLEAAIAEARSRGFTVLVTRGSFPERGVPFGLLRRLVCHASRQLGDEALADARPQVPAPRGEKPATQGRTDAQAPADDDWQAEFRLVHGALRLLAARAPVLIAIDDVQWVDGPSLRWLSTVPRRVENDVVAVVCTLGDGEQGAEPAMLDEFLATRPQELRPAALSTTAAAALLEGTLPVAPEPSLVTACHNATGGNPLLMTALATALTEHGTAAVDDATIETADLGMRTLASTLHARLRRTSPHGLALTHAVAALGPDATVERVTELLGIDQATVAQTAVVLERMGLLSLTEQRVDFAQPLVRHTITQEIPFSALHELRARAARLLRAARLPQQRVVEQLMAIPMLGEPWAAEELRSAAATALAGGSPATAVSYLRRALSEPDGSGPDLLADLGMAEAYTDVVAATQHLSDALGHPGLGERDDAARRALVDVRALAGHYRAAIDLVANVPAERASDWEPRLVALRLGHTCGAAEAVRALDRWSRSPVGQGPTVVRSLALLAAHESWMGESRTRALALADRVLAVAPSCPDAVQPYASAVLVLAQAGFLPAARERCDALITATGRWQHRPSLAAAHSLRSAVARLHGPLPLAVEDARSALRIMDGCGLGRRTPAAIEALARLVEALVDTDAIDEAAGLLEFSQLTDEVPQTWAGAMLLMARGRLRTAAGHPSCGARDMQDAADRLTAWSVGNPAVAPWRSELALAAHALGDHAGAGRLAAMEVELARQWGAAGPLGRALRCHALVVGGPSGLAMSEESASVLEHSGYRPELARALTDYGAALNRANRPAQARRSLRSALDLTERFPSPVLAERAGAELAAAGGRQRRTRRAGIAGLTAAERRTASLAATGRTNREIAEKLFVHRRTVELHLTSVYRKLGIRGRDQLPSAMGIPDPAPSSDSSGVVTPAGQVRLESVG</sequence>
<evidence type="ECO:0000313" key="6">
    <source>
        <dbReference type="Proteomes" id="UP000641932"/>
    </source>
</evidence>
<keyword evidence="6" id="KW-1185">Reference proteome</keyword>
<accession>A0A917ZZD4</accession>
<dbReference type="Gene3D" id="1.10.10.10">
    <property type="entry name" value="Winged helix-like DNA-binding domain superfamily/Winged helix DNA-binding domain"/>
    <property type="match status" value="1"/>
</dbReference>
<dbReference type="CDD" id="cd06170">
    <property type="entry name" value="LuxR_C_like"/>
    <property type="match status" value="1"/>
</dbReference>
<dbReference type="PANTHER" id="PTHR16305:SF35">
    <property type="entry name" value="TRANSCRIPTIONAL ACTIVATOR DOMAIN"/>
    <property type="match status" value="1"/>
</dbReference>
<dbReference type="InterPro" id="IPR016032">
    <property type="entry name" value="Sig_transdc_resp-reg_C-effctor"/>
</dbReference>
<dbReference type="Pfam" id="PF13191">
    <property type="entry name" value="AAA_16"/>
    <property type="match status" value="1"/>
</dbReference>
<dbReference type="GO" id="GO:0004016">
    <property type="term" value="F:adenylate cyclase activity"/>
    <property type="evidence" value="ECO:0007669"/>
    <property type="project" value="TreeGrafter"/>
</dbReference>
<protein>
    <submittedName>
        <fullName evidence="5">LuxR family transcriptional regulator</fullName>
    </submittedName>
</protein>
<dbReference type="SUPFAM" id="SSF52540">
    <property type="entry name" value="P-loop containing nucleoside triphosphate hydrolases"/>
    <property type="match status" value="1"/>
</dbReference>
<evidence type="ECO:0000313" key="5">
    <source>
        <dbReference type="EMBL" id="GGP00011.1"/>
    </source>
</evidence>
<dbReference type="PRINTS" id="PR00038">
    <property type="entry name" value="HTHLUXR"/>
</dbReference>
<name>A0A917ZZD4_9ACTN</name>
<dbReference type="GO" id="GO:0005524">
    <property type="term" value="F:ATP binding"/>
    <property type="evidence" value="ECO:0007669"/>
    <property type="project" value="UniProtKB-KW"/>
</dbReference>
<dbReference type="Proteomes" id="UP000641932">
    <property type="component" value="Unassembled WGS sequence"/>
</dbReference>
<evidence type="ECO:0000256" key="3">
    <source>
        <dbReference type="SAM" id="MobiDB-lite"/>
    </source>
</evidence>